<dbReference type="PANTHER" id="PTHR47112">
    <property type="entry name" value="PX DOMAIN-CONTAINING PROTEIN"/>
    <property type="match status" value="1"/>
</dbReference>
<accession>A0A7S2JBF2</accession>
<dbReference type="PANTHER" id="PTHR47112:SF1">
    <property type="entry name" value="PX DOMAIN-CONTAINING PROTEIN"/>
    <property type="match status" value="1"/>
</dbReference>
<dbReference type="EMBL" id="HBGU01077493">
    <property type="protein sequence ID" value="CAD9543113.1"/>
    <property type="molecule type" value="Transcribed_RNA"/>
</dbReference>
<protein>
    <submittedName>
        <fullName evidence="2">Uncharacterized protein</fullName>
    </submittedName>
</protein>
<gene>
    <name evidence="2" type="ORF">CBRE1094_LOCUS42246</name>
</gene>
<proteinExistence type="predicted"/>
<name>A0A7S2JBF2_9EUKA</name>
<dbReference type="Gene3D" id="3.90.1720.10">
    <property type="entry name" value="endopeptidase domain like (from Nostoc punctiforme)"/>
    <property type="match status" value="1"/>
</dbReference>
<dbReference type="AlphaFoldDB" id="A0A7S2JBF2"/>
<organism evidence="2">
    <name type="scientific">Haptolina brevifila</name>
    <dbReference type="NCBI Taxonomy" id="156173"/>
    <lineage>
        <taxon>Eukaryota</taxon>
        <taxon>Haptista</taxon>
        <taxon>Haptophyta</taxon>
        <taxon>Prymnesiophyceae</taxon>
        <taxon>Prymnesiales</taxon>
        <taxon>Prymnesiaceae</taxon>
        <taxon>Haptolina</taxon>
    </lineage>
</organism>
<sequence>MGCAQSRLRTRVDVRSLESIVQTGDLILFSSMHAASHVTKCFTASTWDHCGIIVKFSAKHVFILEYAGGVFLYPLFTRLYTYYAIQGREIVLRRLLPGQERGVMQRRIEKFVYSVLGNKPPSIEEIVVAVLKQESFITPIVSRLAGGTKKDDEVKDDLQTLFCSKLIAAAYKDIGLLGKHRKTSDFLPKHFSVQYDDYLDLQGGALLGPELPVSFDSVSAEVEKIKQTIAEDERQRPEATMRAISKLYMAATSGVSDFGAEVSERFRSMERGLHGWSERADAAMSKALSMEQSSDAAGEVPSDGVDNDGDDARSSRASHSYSTSDPAMSRHVSSGGLQLQGGKFVDEILNVNDGGVYSPELQAASPLPPPMAGTQPGKEPLLPR</sequence>
<feature type="region of interest" description="Disordered" evidence="1">
    <location>
        <begin position="284"/>
        <end position="337"/>
    </location>
</feature>
<dbReference type="InterPro" id="IPR038765">
    <property type="entry name" value="Papain-like_cys_pep_sf"/>
</dbReference>
<feature type="region of interest" description="Disordered" evidence="1">
    <location>
        <begin position="356"/>
        <end position="384"/>
    </location>
</feature>
<evidence type="ECO:0000313" key="2">
    <source>
        <dbReference type="EMBL" id="CAD9543113.1"/>
    </source>
</evidence>
<dbReference type="SUPFAM" id="SSF54001">
    <property type="entry name" value="Cysteine proteinases"/>
    <property type="match status" value="1"/>
</dbReference>
<feature type="compositionally biased region" description="Low complexity" evidence="1">
    <location>
        <begin position="315"/>
        <end position="325"/>
    </location>
</feature>
<reference evidence="2" key="1">
    <citation type="submission" date="2021-01" db="EMBL/GenBank/DDBJ databases">
        <authorList>
            <person name="Corre E."/>
            <person name="Pelletier E."/>
            <person name="Niang G."/>
            <person name="Scheremetjew M."/>
            <person name="Finn R."/>
            <person name="Kale V."/>
            <person name="Holt S."/>
            <person name="Cochrane G."/>
            <person name="Meng A."/>
            <person name="Brown T."/>
            <person name="Cohen L."/>
        </authorList>
    </citation>
    <scope>NUCLEOTIDE SEQUENCE</scope>
    <source>
        <strain evidence="2">UTEX LB 985</strain>
    </source>
</reference>
<evidence type="ECO:0000256" key="1">
    <source>
        <dbReference type="SAM" id="MobiDB-lite"/>
    </source>
</evidence>